<feature type="region of interest" description="Disordered" evidence="6">
    <location>
        <begin position="484"/>
        <end position="510"/>
    </location>
</feature>
<evidence type="ECO:0000256" key="5">
    <source>
        <dbReference type="PROSITE-ProRule" id="PRU01371"/>
    </source>
</evidence>
<dbReference type="InterPro" id="IPR026319">
    <property type="entry name" value="ZC2HC1A/B-like"/>
</dbReference>
<keyword evidence="1" id="KW-0479">Metal-binding</keyword>
<feature type="compositionally biased region" description="Low complexity" evidence="6">
    <location>
        <begin position="485"/>
        <end position="500"/>
    </location>
</feature>
<feature type="domain" description="C2HC/C3H-type" evidence="7">
    <location>
        <begin position="366"/>
        <end position="395"/>
    </location>
</feature>
<feature type="compositionally biased region" description="Low complexity" evidence="6">
    <location>
        <begin position="253"/>
        <end position="265"/>
    </location>
</feature>
<dbReference type="Proteomes" id="UP001566132">
    <property type="component" value="Unassembled WGS sequence"/>
</dbReference>
<dbReference type="PANTHER" id="PTHR13555:SF68">
    <property type="entry name" value="ZINC FINGER PROTEIN 474"/>
    <property type="match status" value="1"/>
</dbReference>
<feature type="domain" description="C2HC/C3H-type" evidence="7">
    <location>
        <begin position="429"/>
        <end position="458"/>
    </location>
</feature>
<feature type="compositionally biased region" description="Polar residues" evidence="6">
    <location>
        <begin position="237"/>
        <end position="248"/>
    </location>
</feature>
<sequence>MMPKNPGLKLFTKTWPLKRGKAEKDEEHKRPLTATLEKPAILDIRYMTQIDMSLIRKEFLNITNLCKMPLVIKKNGASSKFLSLPSADRIGRKSKKKRKKLELGDESHEDEESSVIQSAKINIPATNLRSRSRSSINNNNSVINKLKPNNVLALKNSVNDANNNNKTLKVPSRKPILTTIPMVTRLPSPDLVKSSTKLPSPCKTCGRPDLPERFHSHPITSIKSTVQKPIAIRYKSKNGSTPESQKASSAIVKKSSTSNTTSKTSAPIGVKLIKPSNENSDKENMGRKSVTPHRVGSAKRTLTCYICGREFGTASLPLHEPKCLQKWERENNDLPLNLRRKPPVKPDSTTSSQEWNQLAWESSQSALVPCENCGRTFFPDRLEVHQRSCKPQLASIKKNSSNDTLYTTSSSAMSQNSNPPSSSKTHQPSSVQCYICGKMFGTHSIKIHEKQCLKKWHVENESLPYDMRSPAPIRSVRSVPQFFLESPQESPQSSQASSPKSSKDERPTSGAKAPMFPCYLCGKLFTVNSIYIHEPQCLKMWKIENDKLPASKRRAVPLKPDIKFTQSGKMNFEETSEAYWQTHLNQLVPCKLCSRTFNPDRVAIHERSCKGN</sequence>
<keyword evidence="4" id="KW-0862">Zinc</keyword>
<feature type="region of interest" description="Disordered" evidence="6">
    <location>
        <begin position="400"/>
        <end position="428"/>
    </location>
</feature>
<evidence type="ECO:0000256" key="2">
    <source>
        <dbReference type="ARBA" id="ARBA00022737"/>
    </source>
</evidence>
<protein>
    <recommendedName>
        <fullName evidence="7">C2HC/C3H-type domain-containing protein</fullName>
    </recommendedName>
</protein>
<dbReference type="EMBL" id="JBDJPC010000002">
    <property type="protein sequence ID" value="KAL1513549.1"/>
    <property type="molecule type" value="Genomic_DNA"/>
</dbReference>
<accession>A0ABD1F7I3</accession>
<dbReference type="Gene3D" id="3.30.160.60">
    <property type="entry name" value="Classic Zinc Finger"/>
    <property type="match status" value="5"/>
</dbReference>
<feature type="domain" description="C2HC/C3H-type" evidence="7">
    <location>
        <begin position="300"/>
        <end position="329"/>
    </location>
</feature>
<gene>
    <name evidence="8" type="ORF">ABEB36_002949</name>
</gene>
<feature type="region of interest" description="Disordered" evidence="6">
    <location>
        <begin position="92"/>
        <end position="117"/>
    </location>
</feature>
<keyword evidence="3 5" id="KW-0863">Zinc-finger</keyword>
<reference evidence="8 9" key="1">
    <citation type="submission" date="2024-05" db="EMBL/GenBank/DDBJ databases">
        <title>Genetic variation in Jamaican populations of the coffee berry borer (Hypothenemus hampei).</title>
        <authorList>
            <person name="Errbii M."/>
            <person name="Myrie A."/>
        </authorList>
    </citation>
    <scope>NUCLEOTIDE SEQUENCE [LARGE SCALE GENOMIC DNA]</scope>
    <source>
        <strain evidence="8">JA-Hopewell-2020-01-JO</strain>
        <tissue evidence="8">Whole body</tissue>
    </source>
</reference>
<evidence type="ECO:0000313" key="9">
    <source>
        <dbReference type="Proteomes" id="UP001566132"/>
    </source>
</evidence>
<feature type="region of interest" description="Disordered" evidence="6">
    <location>
        <begin position="234"/>
        <end position="294"/>
    </location>
</feature>
<dbReference type="PANTHER" id="PTHR13555">
    <property type="entry name" value="C2H2 ZINC FINGER CGI-62-RELATED"/>
    <property type="match status" value="1"/>
</dbReference>
<feature type="domain" description="C2HC/C3H-type" evidence="7">
    <location>
        <begin position="514"/>
        <end position="543"/>
    </location>
</feature>
<dbReference type="GO" id="GO:0008270">
    <property type="term" value="F:zinc ion binding"/>
    <property type="evidence" value="ECO:0007669"/>
    <property type="project" value="UniProtKB-KW"/>
</dbReference>
<evidence type="ECO:0000313" key="8">
    <source>
        <dbReference type="EMBL" id="KAL1513549.1"/>
    </source>
</evidence>
<feature type="domain" description="C2HC/C3H-type" evidence="7">
    <location>
        <begin position="586"/>
        <end position="612"/>
    </location>
</feature>
<dbReference type="PROSITE" id="PS52027">
    <property type="entry name" value="ZF_C2HC_C3H"/>
    <property type="match status" value="5"/>
</dbReference>
<evidence type="ECO:0000259" key="7">
    <source>
        <dbReference type="PROSITE" id="PS52027"/>
    </source>
</evidence>
<comment type="caution">
    <text evidence="8">The sequence shown here is derived from an EMBL/GenBank/DDBJ whole genome shotgun (WGS) entry which is preliminary data.</text>
</comment>
<dbReference type="Pfam" id="PF13913">
    <property type="entry name" value="zf-C2HC_2"/>
    <property type="match status" value="5"/>
</dbReference>
<keyword evidence="9" id="KW-1185">Reference proteome</keyword>
<evidence type="ECO:0000256" key="4">
    <source>
        <dbReference type="ARBA" id="ARBA00022833"/>
    </source>
</evidence>
<evidence type="ECO:0000256" key="3">
    <source>
        <dbReference type="ARBA" id="ARBA00022771"/>
    </source>
</evidence>
<dbReference type="InterPro" id="IPR049899">
    <property type="entry name" value="Znf_C2HC_C3H"/>
</dbReference>
<proteinExistence type="predicted"/>
<evidence type="ECO:0000256" key="6">
    <source>
        <dbReference type="SAM" id="MobiDB-lite"/>
    </source>
</evidence>
<dbReference type="AlphaFoldDB" id="A0ABD1F7I3"/>
<organism evidence="8 9">
    <name type="scientific">Hypothenemus hampei</name>
    <name type="common">Coffee berry borer</name>
    <dbReference type="NCBI Taxonomy" id="57062"/>
    <lineage>
        <taxon>Eukaryota</taxon>
        <taxon>Metazoa</taxon>
        <taxon>Ecdysozoa</taxon>
        <taxon>Arthropoda</taxon>
        <taxon>Hexapoda</taxon>
        <taxon>Insecta</taxon>
        <taxon>Pterygota</taxon>
        <taxon>Neoptera</taxon>
        <taxon>Endopterygota</taxon>
        <taxon>Coleoptera</taxon>
        <taxon>Polyphaga</taxon>
        <taxon>Cucujiformia</taxon>
        <taxon>Curculionidae</taxon>
        <taxon>Scolytinae</taxon>
        <taxon>Hypothenemus</taxon>
    </lineage>
</organism>
<name>A0ABD1F7I3_HYPHA</name>
<keyword evidence="2" id="KW-0677">Repeat</keyword>
<evidence type="ECO:0000256" key="1">
    <source>
        <dbReference type="ARBA" id="ARBA00022723"/>
    </source>
</evidence>